<dbReference type="Gene3D" id="3.30.70.360">
    <property type="match status" value="1"/>
</dbReference>
<dbReference type="PANTHER" id="PTHR11014:SF169">
    <property type="entry name" value="CLAN MH, FAMILY M20, PEPTIDASE T-LIKE METALLOPEPTIDASE"/>
    <property type="match status" value="1"/>
</dbReference>
<dbReference type="Proteomes" id="UP000766609">
    <property type="component" value="Unassembled WGS sequence"/>
</dbReference>
<dbReference type="SUPFAM" id="SSF55031">
    <property type="entry name" value="Bacterial exopeptidase dimerisation domain"/>
    <property type="match status" value="1"/>
</dbReference>
<dbReference type="Pfam" id="PF07687">
    <property type="entry name" value="M20_dimer"/>
    <property type="match status" value="1"/>
</dbReference>
<evidence type="ECO:0000259" key="3">
    <source>
        <dbReference type="Pfam" id="PF07687"/>
    </source>
</evidence>
<dbReference type="InterPro" id="IPR036264">
    <property type="entry name" value="Bact_exopeptidase_dim_dom"/>
</dbReference>
<accession>A0ABS7N575</accession>
<dbReference type="Pfam" id="PF01546">
    <property type="entry name" value="Peptidase_M20"/>
    <property type="match status" value="1"/>
</dbReference>
<dbReference type="Gene3D" id="3.40.630.10">
    <property type="entry name" value="Zn peptidases"/>
    <property type="match status" value="1"/>
</dbReference>
<feature type="domain" description="Peptidase M20 dimerisation" evidence="3">
    <location>
        <begin position="173"/>
        <end position="270"/>
    </location>
</feature>
<dbReference type="InterPro" id="IPR002933">
    <property type="entry name" value="Peptidase_M20"/>
</dbReference>
<evidence type="ECO:0000313" key="5">
    <source>
        <dbReference type="Proteomes" id="UP000766609"/>
    </source>
</evidence>
<dbReference type="EMBL" id="JAHVHP010000002">
    <property type="protein sequence ID" value="MBY5951489.1"/>
    <property type="molecule type" value="Genomic_DNA"/>
</dbReference>
<feature type="region of interest" description="Disordered" evidence="2">
    <location>
        <begin position="1"/>
        <end position="20"/>
    </location>
</feature>
<keyword evidence="5" id="KW-1185">Reference proteome</keyword>
<evidence type="ECO:0000313" key="4">
    <source>
        <dbReference type="EMBL" id="MBY5951489.1"/>
    </source>
</evidence>
<dbReference type="InterPro" id="IPR017439">
    <property type="entry name" value="Amidohydrolase"/>
</dbReference>
<proteinExistence type="predicted"/>
<dbReference type="RefSeq" id="WP_222584148.1">
    <property type="nucleotide sequence ID" value="NZ_JAHVHP010000002.1"/>
</dbReference>
<dbReference type="SUPFAM" id="SSF53187">
    <property type="entry name" value="Zn-dependent exopeptidases"/>
    <property type="match status" value="1"/>
</dbReference>
<sequence length="375" mass="40924">MNSLTQLRHSLHQHPEIAGEETETAQRILEFFKPLQADEVIENLGGTGLAFIFKGKSSGKRLLFRCELDALPIVETGNPSYRSTIPGKGHLCGHDGHMAIICGLGEKLSQNRPESGEVILLFQPAEETGDGARAILEDSRFEQIKPDFAFALHNLPGYPLHQVVMRKGTFAAGSTGLTISLTGKTSHSAHPEAGINPAQAIAKLIQELPKLPQQAKGFALLTLIHAELGSLAFGTSAGKGNLSMTLRAFDQQDLDELIEKVKNKAEAIAKSERLKVEFSFVEQFAVSVNDPKLYPLVEKAVKGLSVNLVEKSEPFRWSEDFGLFSQICPSFLFGLGAGENCPQLHEGSYDFPDELIETGMGIFDRIVRNQSEGKS</sequence>
<dbReference type="InterPro" id="IPR011650">
    <property type="entry name" value="Peptidase_M20_dimer"/>
</dbReference>
<reference evidence="4 5" key="1">
    <citation type="submission" date="2021-06" db="EMBL/GenBank/DDBJ databases">
        <title>44 bacteria genomes isolated from Dapeng, Shenzhen.</title>
        <authorList>
            <person name="Zheng W."/>
            <person name="Yu S."/>
            <person name="Huang Y."/>
        </authorList>
    </citation>
    <scope>NUCLEOTIDE SEQUENCE [LARGE SCALE GENOMIC DNA]</scope>
    <source>
        <strain evidence="4 5">DP5N14-6</strain>
    </source>
</reference>
<name>A0ABS7N575_9BACT</name>
<gene>
    <name evidence="4" type="ORF">KUV23_10925</name>
</gene>
<comment type="caution">
    <text evidence="4">The sequence shown here is derived from an EMBL/GenBank/DDBJ whole genome shotgun (WGS) entry which is preliminary data.</text>
</comment>
<dbReference type="PANTHER" id="PTHR11014">
    <property type="entry name" value="PEPTIDASE M20 FAMILY MEMBER"/>
    <property type="match status" value="1"/>
</dbReference>
<organism evidence="4 5">
    <name type="scientific">Algoriphagus marincola</name>
    <dbReference type="NCBI Taxonomy" id="264027"/>
    <lineage>
        <taxon>Bacteria</taxon>
        <taxon>Pseudomonadati</taxon>
        <taxon>Bacteroidota</taxon>
        <taxon>Cytophagia</taxon>
        <taxon>Cytophagales</taxon>
        <taxon>Cyclobacteriaceae</taxon>
        <taxon>Algoriphagus</taxon>
    </lineage>
</organism>
<evidence type="ECO:0000256" key="1">
    <source>
        <dbReference type="ARBA" id="ARBA00022801"/>
    </source>
</evidence>
<dbReference type="NCBIfam" id="TIGR01891">
    <property type="entry name" value="amidohydrolases"/>
    <property type="match status" value="1"/>
</dbReference>
<keyword evidence="1" id="KW-0378">Hydrolase</keyword>
<protein>
    <submittedName>
        <fullName evidence="4">Amidohydrolase</fullName>
    </submittedName>
</protein>
<dbReference type="PIRSF" id="PIRSF005962">
    <property type="entry name" value="Pept_M20D_amidohydro"/>
    <property type="match status" value="1"/>
</dbReference>
<evidence type="ECO:0000256" key="2">
    <source>
        <dbReference type="SAM" id="MobiDB-lite"/>
    </source>
</evidence>